<keyword evidence="13" id="KW-0410">Iron transport</keyword>
<evidence type="ECO:0000256" key="11">
    <source>
        <dbReference type="PIRSR" id="PIRSR603373-1"/>
    </source>
</evidence>
<feature type="domain" description="FeoB-type G" evidence="14">
    <location>
        <begin position="22"/>
        <end position="184"/>
    </location>
</feature>
<dbReference type="PANTHER" id="PTHR43185:SF2">
    <property type="entry name" value="FERROUS IRON TRANSPORT PROTEIN B"/>
    <property type="match status" value="1"/>
</dbReference>
<comment type="function">
    <text evidence="1 13">Probable transporter of a GTP-driven Fe(2+) uptake system.</text>
</comment>
<evidence type="ECO:0000256" key="5">
    <source>
        <dbReference type="ARBA" id="ARBA00022692"/>
    </source>
</evidence>
<evidence type="ECO:0000256" key="9">
    <source>
        <dbReference type="ARBA" id="ARBA00023136"/>
    </source>
</evidence>
<dbReference type="PROSITE" id="PS51711">
    <property type="entry name" value="G_FEOB"/>
    <property type="match status" value="1"/>
</dbReference>
<keyword evidence="9 13" id="KW-0472">Membrane</keyword>
<evidence type="ECO:0000256" key="13">
    <source>
        <dbReference type="RuleBase" id="RU362098"/>
    </source>
</evidence>
<dbReference type="Pfam" id="PF07670">
    <property type="entry name" value="Gate"/>
    <property type="match status" value="2"/>
</dbReference>
<gene>
    <name evidence="15" type="primary">feoB</name>
    <name evidence="15" type="ORF">H8689_00955</name>
</gene>
<evidence type="ECO:0000256" key="12">
    <source>
        <dbReference type="PIRSR" id="PIRSR603373-2"/>
    </source>
</evidence>
<comment type="caution">
    <text evidence="13">Lacks conserved residue(s) required for the propagation of feature annotation.</text>
</comment>
<feature type="transmembrane region" description="Helical" evidence="13">
    <location>
        <begin position="468"/>
        <end position="485"/>
    </location>
</feature>
<dbReference type="Proteomes" id="UP000601522">
    <property type="component" value="Unassembled WGS sequence"/>
</dbReference>
<feature type="binding site" evidence="12">
    <location>
        <position position="40"/>
    </location>
    <ligand>
        <name>Mg(2+)</name>
        <dbReference type="ChEBI" id="CHEBI:18420"/>
        <label>2</label>
    </ligand>
</feature>
<dbReference type="EMBL" id="JACRTK010000001">
    <property type="protein sequence ID" value="MBC8589713.1"/>
    <property type="molecule type" value="Genomic_DNA"/>
</dbReference>
<dbReference type="CDD" id="cd01879">
    <property type="entry name" value="FeoB"/>
    <property type="match status" value="1"/>
</dbReference>
<dbReference type="InterPro" id="IPR011642">
    <property type="entry name" value="Gate_dom"/>
</dbReference>
<dbReference type="Gene3D" id="3.40.50.300">
    <property type="entry name" value="P-loop containing nucleotide triphosphate hydrolases"/>
    <property type="match status" value="1"/>
</dbReference>
<dbReference type="AlphaFoldDB" id="A0A926ETW7"/>
<keyword evidence="13" id="KW-0406">Ion transport</keyword>
<keyword evidence="8 11" id="KW-0342">GTP-binding</keyword>
<comment type="similarity">
    <text evidence="13">Belongs to the TRAFAC class TrmE-Era-EngA-EngB-Septin-like GTPase superfamily. FeoB GTPase (TC 9.A.8) family.</text>
</comment>
<dbReference type="GO" id="GO:0015093">
    <property type="term" value="F:ferrous iron transmembrane transporter activity"/>
    <property type="evidence" value="ECO:0007669"/>
    <property type="project" value="UniProtKB-UniRule"/>
</dbReference>
<dbReference type="PANTHER" id="PTHR43185">
    <property type="entry name" value="FERROUS IRON TRANSPORT PROTEIN B"/>
    <property type="match status" value="1"/>
</dbReference>
<name>A0A926ETW7_9FIRM</name>
<comment type="caution">
    <text evidence="15">The sequence shown here is derived from an EMBL/GenBank/DDBJ whole genome shotgun (WGS) entry which is preliminary data.</text>
</comment>
<comment type="subcellular location">
    <subcellularLocation>
        <location evidence="2 13">Cell membrane</location>
        <topology evidence="2 13">Multi-pass membrane protein</topology>
    </subcellularLocation>
</comment>
<evidence type="ECO:0000256" key="6">
    <source>
        <dbReference type="ARBA" id="ARBA00022741"/>
    </source>
</evidence>
<evidence type="ECO:0000256" key="3">
    <source>
        <dbReference type="ARBA" id="ARBA00022448"/>
    </source>
</evidence>
<keyword evidence="12" id="KW-0460">Magnesium</keyword>
<dbReference type="InterPro" id="IPR011640">
    <property type="entry name" value="Fe2_transport_prot_B_C"/>
</dbReference>
<dbReference type="InterPro" id="IPR027417">
    <property type="entry name" value="P-loop_NTPase"/>
</dbReference>
<feature type="binding site" evidence="12">
    <location>
        <position position="43"/>
    </location>
    <ligand>
        <name>Mg(2+)</name>
        <dbReference type="ChEBI" id="CHEBI:18420"/>
        <label>2</label>
    </ligand>
</feature>
<evidence type="ECO:0000313" key="15">
    <source>
        <dbReference type="EMBL" id="MBC8589713.1"/>
    </source>
</evidence>
<dbReference type="InterPro" id="IPR041069">
    <property type="entry name" value="FeoB_Cyto"/>
</dbReference>
<feature type="transmembrane region" description="Helical" evidence="13">
    <location>
        <begin position="491"/>
        <end position="511"/>
    </location>
</feature>
<feature type="binding site" evidence="11">
    <location>
        <begin position="75"/>
        <end position="78"/>
    </location>
    <ligand>
        <name>GTP</name>
        <dbReference type="ChEBI" id="CHEBI:37565"/>
        <label>1</label>
    </ligand>
</feature>
<dbReference type="InterPro" id="IPR030389">
    <property type="entry name" value="G_FEOB_dom"/>
</dbReference>
<keyword evidence="16" id="KW-1185">Reference proteome</keyword>
<evidence type="ECO:0000256" key="2">
    <source>
        <dbReference type="ARBA" id="ARBA00004651"/>
    </source>
</evidence>
<organism evidence="15 16">
    <name type="scientific">Wansuia hejianensis</name>
    <dbReference type="NCBI Taxonomy" id="2763667"/>
    <lineage>
        <taxon>Bacteria</taxon>
        <taxon>Bacillati</taxon>
        <taxon>Bacillota</taxon>
        <taxon>Clostridia</taxon>
        <taxon>Lachnospirales</taxon>
        <taxon>Lachnospiraceae</taxon>
        <taxon>Wansuia</taxon>
    </lineage>
</organism>
<evidence type="ECO:0000256" key="10">
    <source>
        <dbReference type="NCBIfam" id="TIGR00437"/>
    </source>
</evidence>
<evidence type="ECO:0000256" key="1">
    <source>
        <dbReference type="ARBA" id="ARBA00003926"/>
    </source>
</evidence>
<keyword evidence="6 11" id="KW-0547">Nucleotide-binding</keyword>
<feature type="binding site" evidence="12">
    <location>
        <position position="44"/>
    </location>
    <ligand>
        <name>Mg(2+)</name>
        <dbReference type="ChEBI" id="CHEBI:18420"/>
        <label>2</label>
    </ligand>
</feature>
<feature type="transmembrane region" description="Helical" evidence="13">
    <location>
        <begin position="686"/>
        <end position="709"/>
    </location>
</feature>
<keyword evidence="7 13" id="KW-1133">Transmembrane helix</keyword>
<keyword evidence="12" id="KW-0479">Metal-binding</keyword>
<dbReference type="InterPro" id="IPR003373">
    <property type="entry name" value="Fe2_transport_prot-B"/>
</dbReference>
<evidence type="ECO:0000313" key="16">
    <source>
        <dbReference type="Proteomes" id="UP000601522"/>
    </source>
</evidence>
<protein>
    <recommendedName>
        <fullName evidence="10 13">Ferrous iron transport protein B</fullName>
    </recommendedName>
</protein>
<dbReference type="GO" id="GO:0005886">
    <property type="term" value="C:plasma membrane"/>
    <property type="evidence" value="ECO:0007669"/>
    <property type="project" value="UniProtKB-SubCell"/>
</dbReference>
<dbReference type="SUPFAM" id="SSF52540">
    <property type="entry name" value="P-loop containing nucleoside triphosphate hydrolases"/>
    <property type="match status" value="1"/>
</dbReference>
<feature type="binding site" evidence="11">
    <location>
        <begin position="135"/>
        <end position="138"/>
    </location>
    <ligand>
        <name>GTP</name>
        <dbReference type="ChEBI" id="CHEBI:37565"/>
        <label>1</label>
    </ligand>
</feature>
<evidence type="ECO:0000256" key="8">
    <source>
        <dbReference type="ARBA" id="ARBA00023134"/>
    </source>
</evidence>
<keyword evidence="4" id="KW-1003">Cell membrane</keyword>
<dbReference type="Pfam" id="PF02421">
    <property type="entry name" value="FeoB_N"/>
    <property type="match status" value="1"/>
</dbReference>
<feature type="transmembrane region" description="Helical" evidence="13">
    <location>
        <begin position="602"/>
        <end position="628"/>
    </location>
</feature>
<dbReference type="GO" id="GO:0005525">
    <property type="term" value="F:GTP binding"/>
    <property type="evidence" value="ECO:0007669"/>
    <property type="project" value="UniProtKB-KW"/>
</dbReference>
<feature type="transmembrane region" description="Helical" evidence="13">
    <location>
        <begin position="358"/>
        <end position="383"/>
    </location>
</feature>
<sequence length="712" mass="79137">MEVYVLDILEKELQIKKTSPEDKIIALAGNPNVGKSTVFNNLTGLKQHTGNWPGKTVTNAHGNYIYKDKNYILVDLPGTYSLMANSIEEEVARDFICFGNPNATVVVVDATCLERNLNLVLQTIEMTSNVVVCVNLMDEAHKKGISINLERLSNCLGVPVVGTTALKNKGLDTLMESVHELAYNKVVPKPISIIYDDTIEKAIDIVKSALSPILPHNMNSRWVAIKLLDGENTLLNSINKYLGFDLYKDLKLMDKLSQAKELLRKEGIDSLTFRDRTITHLVTMAEDISRDVISFEHGNYNNFDRKLDKYITSKKFGIPLMVLLLGIVFWITITGANYPSEMLATGLFWIQDRLTDFFIKIGAPSWVHGVLVSGIYGTLAWVVSVMLPPMAIFFPMFTFLEDLGYLPRVAFNLDNYFKKSSACGKQALTMCMGFGCNAAGVIGCRIIDSPRERLIAIITNSFVPCNGRFPILIAVITMFFTGYFTGPFQSFMSTLVLTGVIVLSVMMTLFISKVLSKTILKGMPSTFTLELPPYRKPQLGKVIVHSIFDRTLFVLGRAVVVAAPAGLVIWIMANINIGNTSILSHCANFFDPFAKLIGMDGYIIMAFILGFPANEIVIPILIMSYMATGSMLELDSLNQLKSLLIDNGWTWVTAISVMLFTLFHWPCATTCLTIRKETQSKKWTLISLFAPTIVGIVVCFIFVSTIKIIGLV</sequence>
<feature type="binding site" evidence="11">
    <location>
        <begin position="29"/>
        <end position="36"/>
    </location>
    <ligand>
        <name>GTP</name>
        <dbReference type="ChEBI" id="CHEBI:37565"/>
        <label>1</label>
    </ligand>
</feature>
<dbReference type="NCBIfam" id="TIGR00437">
    <property type="entry name" value="feoB"/>
    <property type="match status" value="1"/>
</dbReference>
<dbReference type="Pfam" id="PF17910">
    <property type="entry name" value="FeoB_Cyto"/>
    <property type="match status" value="1"/>
</dbReference>
<keyword evidence="5 13" id="KW-0812">Transmembrane</keyword>
<evidence type="ECO:0000259" key="14">
    <source>
        <dbReference type="PROSITE" id="PS51711"/>
    </source>
</evidence>
<keyword evidence="13" id="KW-0408">Iron</keyword>
<proteinExistence type="inferred from homology"/>
<dbReference type="InterPro" id="IPR050860">
    <property type="entry name" value="FeoB_GTPase"/>
</dbReference>
<keyword evidence="3 13" id="KW-0813">Transport</keyword>
<evidence type="ECO:0000256" key="4">
    <source>
        <dbReference type="ARBA" id="ARBA00022475"/>
    </source>
</evidence>
<dbReference type="GO" id="GO:0046872">
    <property type="term" value="F:metal ion binding"/>
    <property type="evidence" value="ECO:0007669"/>
    <property type="project" value="UniProtKB-KW"/>
</dbReference>
<reference evidence="15 16" key="1">
    <citation type="submission" date="2020-08" db="EMBL/GenBank/DDBJ databases">
        <title>Genome public.</title>
        <authorList>
            <person name="Liu C."/>
            <person name="Sun Q."/>
        </authorList>
    </citation>
    <scope>NUCLEOTIDE SEQUENCE [LARGE SCALE GENOMIC DNA]</scope>
    <source>
        <strain evidence="15 16">NSJ-26</strain>
    </source>
</reference>
<evidence type="ECO:0000256" key="7">
    <source>
        <dbReference type="ARBA" id="ARBA00022989"/>
    </source>
</evidence>
<accession>A0A926ETW7</accession>
<dbReference type="Pfam" id="PF07664">
    <property type="entry name" value="FeoB_C"/>
    <property type="match status" value="1"/>
</dbReference>
<feature type="transmembrane region" description="Helical" evidence="13">
    <location>
        <begin position="316"/>
        <end position="338"/>
    </location>
</feature>
<dbReference type="Gene3D" id="1.10.287.1770">
    <property type="match status" value="1"/>
</dbReference>